<keyword evidence="1" id="KW-1133">Transmembrane helix</keyword>
<dbReference type="SUPFAM" id="SSF58100">
    <property type="entry name" value="Bacterial hemolysins"/>
    <property type="match status" value="1"/>
</dbReference>
<protein>
    <recommendedName>
        <fullName evidence="4">Alpha-xenorhabdolysin family binary toxin subunit A</fullName>
    </recommendedName>
</protein>
<feature type="transmembrane region" description="Helical" evidence="1">
    <location>
        <begin position="244"/>
        <end position="271"/>
    </location>
</feature>
<dbReference type="OrthoDB" id="3046926at2759"/>
<gene>
    <name evidence="2" type="ORF">BDZ94DRAFT_1311064</name>
</gene>
<comment type="caution">
    <text evidence="2">The sequence shown here is derived from an EMBL/GenBank/DDBJ whole genome shotgun (WGS) entry which is preliminary data.</text>
</comment>
<evidence type="ECO:0000313" key="2">
    <source>
        <dbReference type="EMBL" id="KAF9460982.1"/>
    </source>
</evidence>
<dbReference type="AlphaFoldDB" id="A0A9P5Y063"/>
<organism evidence="2 3">
    <name type="scientific">Collybia nuda</name>
    <dbReference type="NCBI Taxonomy" id="64659"/>
    <lineage>
        <taxon>Eukaryota</taxon>
        <taxon>Fungi</taxon>
        <taxon>Dikarya</taxon>
        <taxon>Basidiomycota</taxon>
        <taxon>Agaricomycotina</taxon>
        <taxon>Agaricomycetes</taxon>
        <taxon>Agaricomycetidae</taxon>
        <taxon>Agaricales</taxon>
        <taxon>Tricholomatineae</taxon>
        <taxon>Clitocybaceae</taxon>
        <taxon>Collybia</taxon>
    </lineage>
</organism>
<evidence type="ECO:0000256" key="1">
    <source>
        <dbReference type="SAM" id="Phobius"/>
    </source>
</evidence>
<dbReference type="Proteomes" id="UP000807353">
    <property type="component" value="Unassembled WGS sequence"/>
</dbReference>
<keyword evidence="1" id="KW-0472">Membrane</keyword>
<keyword evidence="1" id="KW-0812">Transmembrane</keyword>
<evidence type="ECO:0008006" key="4">
    <source>
        <dbReference type="Google" id="ProtNLM"/>
    </source>
</evidence>
<keyword evidence="3" id="KW-1185">Reference proteome</keyword>
<dbReference type="EMBL" id="MU150291">
    <property type="protein sequence ID" value="KAF9460982.1"/>
    <property type="molecule type" value="Genomic_DNA"/>
</dbReference>
<accession>A0A9P5Y063</accession>
<dbReference type="Gene3D" id="1.20.1170.10">
    <property type="match status" value="1"/>
</dbReference>
<name>A0A9P5Y063_9AGAR</name>
<proteinExistence type="predicted"/>
<sequence>MSVVIPNPPVAPLSPHDILAIIANNQHNPLDEGAITHIHNTIADGSTTSEFRDNIAQEIGQLCQTVLYVEQQFGDISRSVRSIDSKRAFKNPNGFPILFFPEWKSYHEVGISQTNATRMKTKINDFLMNLIPLLNDPDVSRRDKQDELIGFIEGLDDFKSQGNDTAREFQKLRDNIKNFQSDLIKGTDNQSSSVRNSLKVISEKISQLQTELEASQGFFSELWSFANVPTVSGSVSLFTGVSSLMGLIALAPMASSVLVVGGISAIGYGLVTGLDKRKQEIEAKKDTILALQLDQNMLSIQHKDLGAIGAEVVRLNSNFDEIFNRLGTMQQFWAMVRSDAVGLEQAMVELQNTRTDPFFAQRSRNIEKLWYALALALHRYALGISLASA</sequence>
<reference evidence="2" key="1">
    <citation type="submission" date="2020-11" db="EMBL/GenBank/DDBJ databases">
        <authorList>
            <consortium name="DOE Joint Genome Institute"/>
            <person name="Ahrendt S."/>
            <person name="Riley R."/>
            <person name="Andreopoulos W."/>
            <person name="Labutti K."/>
            <person name="Pangilinan J."/>
            <person name="Ruiz-Duenas F.J."/>
            <person name="Barrasa J.M."/>
            <person name="Sanchez-Garcia M."/>
            <person name="Camarero S."/>
            <person name="Miyauchi S."/>
            <person name="Serrano A."/>
            <person name="Linde D."/>
            <person name="Babiker R."/>
            <person name="Drula E."/>
            <person name="Ayuso-Fernandez I."/>
            <person name="Pacheco R."/>
            <person name="Padilla G."/>
            <person name="Ferreira P."/>
            <person name="Barriuso J."/>
            <person name="Kellner H."/>
            <person name="Castanera R."/>
            <person name="Alfaro M."/>
            <person name="Ramirez L."/>
            <person name="Pisabarro A.G."/>
            <person name="Kuo A."/>
            <person name="Tritt A."/>
            <person name="Lipzen A."/>
            <person name="He G."/>
            <person name="Yan M."/>
            <person name="Ng V."/>
            <person name="Cullen D."/>
            <person name="Martin F."/>
            <person name="Rosso M.-N."/>
            <person name="Henrissat B."/>
            <person name="Hibbett D."/>
            <person name="Martinez A.T."/>
            <person name="Grigoriev I.V."/>
        </authorList>
    </citation>
    <scope>NUCLEOTIDE SEQUENCE</scope>
    <source>
        <strain evidence="2">CBS 247.69</strain>
    </source>
</reference>
<evidence type="ECO:0000313" key="3">
    <source>
        <dbReference type="Proteomes" id="UP000807353"/>
    </source>
</evidence>